<evidence type="ECO:0000259" key="3">
    <source>
        <dbReference type="Pfam" id="PF21110"/>
    </source>
</evidence>
<dbReference type="AlphaFoldDB" id="A0A2H0VJW2"/>
<protein>
    <recommendedName>
        <fullName evidence="3">GlxA-like beta barrel domain-containing protein</fullName>
    </recommendedName>
</protein>
<feature type="transmembrane region" description="Helical" evidence="2">
    <location>
        <begin position="149"/>
        <end position="170"/>
    </location>
</feature>
<keyword evidence="2" id="KW-0472">Membrane</keyword>
<dbReference type="Pfam" id="PF21110">
    <property type="entry name" value="GlxA"/>
    <property type="match status" value="1"/>
</dbReference>
<comment type="caution">
    <text evidence="4">The sequence shown here is derived from an EMBL/GenBank/DDBJ whole genome shotgun (WGS) entry which is preliminary data.</text>
</comment>
<feature type="region of interest" description="Disordered" evidence="1">
    <location>
        <begin position="105"/>
        <end position="141"/>
    </location>
</feature>
<gene>
    <name evidence="4" type="ORF">COT88_00390</name>
</gene>
<dbReference type="EMBL" id="PFAG01000005">
    <property type="protein sequence ID" value="PIR98649.1"/>
    <property type="molecule type" value="Genomic_DNA"/>
</dbReference>
<proteinExistence type="predicted"/>
<evidence type="ECO:0000256" key="1">
    <source>
        <dbReference type="SAM" id="MobiDB-lite"/>
    </source>
</evidence>
<feature type="compositionally biased region" description="Basic residues" evidence="1">
    <location>
        <begin position="126"/>
        <end position="141"/>
    </location>
</feature>
<dbReference type="InterPro" id="IPR049305">
    <property type="entry name" value="GlxA-like_b-barrel"/>
</dbReference>
<keyword evidence="2" id="KW-0812">Transmembrane</keyword>
<feature type="compositionally biased region" description="Acidic residues" evidence="1">
    <location>
        <begin position="109"/>
        <end position="122"/>
    </location>
</feature>
<reference evidence="5" key="1">
    <citation type="submission" date="2017-09" db="EMBL/GenBank/DDBJ databases">
        <title>Depth-based differentiation of microbial function through sediment-hosted aquifers and enrichment of novel symbionts in the deep terrestrial subsurface.</title>
        <authorList>
            <person name="Probst A.J."/>
            <person name="Ladd B."/>
            <person name="Jarett J.K."/>
            <person name="Geller-Mcgrath D.E."/>
            <person name="Sieber C.M.K."/>
            <person name="Emerson J.B."/>
            <person name="Anantharaman K."/>
            <person name="Thomas B.C."/>
            <person name="Malmstrom R."/>
            <person name="Stieglmeier M."/>
            <person name="Klingl A."/>
            <person name="Woyke T."/>
            <person name="Ryan C.M."/>
            <person name="Banfield J.F."/>
        </authorList>
    </citation>
    <scope>NUCLEOTIDE SEQUENCE [LARGE SCALE GENOMIC DNA]</scope>
</reference>
<feature type="domain" description="GlxA-like beta barrel" evidence="3">
    <location>
        <begin position="234"/>
        <end position="328"/>
    </location>
</feature>
<evidence type="ECO:0000313" key="4">
    <source>
        <dbReference type="EMBL" id="PIR98649.1"/>
    </source>
</evidence>
<dbReference type="Proteomes" id="UP000230776">
    <property type="component" value="Unassembled WGS sequence"/>
</dbReference>
<name>A0A2H0VJW2_9BACT</name>
<evidence type="ECO:0000313" key="5">
    <source>
        <dbReference type="Proteomes" id="UP000230776"/>
    </source>
</evidence>
<evidence type="ECO:0000256" key="2">
    <source>
        <dbReference type="SAM" id="Phobius"/>
    </source>
</evidence>
<sequence length="521" mass="57007">MSKKIYLNKSDSVTSAIEKVIGADDNDVVLYIPRDAQAGESKKNLELIKREADAAGKNLLVESVDDNILSRLNEVGIKSLNPFLGRGKKTVSDIVKIKPGKSISPKVDEEAEEVEEEEEEVEGATKKKRKTKKTKKARSTKKGGGMRRLAILALSGVILALVLFGAVVFLPKASISIALEKMEHGFIGNLIASPEIEESRLEANTIYLRGVALSGEKNLTKSYPATGEDSVGRKAKGIITVYNNFNTSPQTLVETTRFVTPEGKIYRADRDITVPGGKMVDGDLVPSSINVPVTADQPGEEYNIGPVDIFRIPGFQGSSRYEGFYGLSSAAMTGGYTGEVKVPTEDDINVARKDLSKALEELIKTEFLINLPDGIEILDEGQDVEITKEQVNNVVDEQGNFSITLYGSLSLVGFNADELVSVFEGYFEEEAGKDLAIYDYSTEFGAVEVDGDGVSAAISFDSTWVNPFNKEEFKEKIRGMTENQLRQEIFASGAKSGEIRMSPFWVNRVPQRNSRITIDVD</sequence>
<keyword evidence="2" id="KW-1133">Transmembrane helix</keyword>
<organism evidence="4 5">
    <name type="scientific">Candidatus Colwellbacteria bacterium CG10_big_fil_rev_8_21_14_0_10_41_28</name>
    <dbReference type="NCBI Taxonomy" id="1974539"/>
    <lineage>
        <taxon>Bacteria</taxon>
        <taxon>Candidatus Colwelliibacteriota</taxon>
    </lineage>
</organism>
<accession>A0A2H0VJW2</accession>